<comment type="caution">
    <text evidence="3">The sequence shown here is derived from an EMBL/GenBank/DDBJ whole genome shotgun (WGS) entry which is preliminary data.</text>
</comment>
<dbReference type="CDD" id="cd00060">
    <property type="entry name" value="FHA"/>
    <property type="match status" value="1"/>
</dbReference>
<dbReference type="AlphaFoldDB" id="A0A8J7WEM2"/>
<name>A0A8J7WEM2_9RHOB</name>
<protein>
    <submittedName>
        <fullName evidence="3">FHA domain-containing protein</fullName>
    </submittedName>
</protein>
<dbReference type="InterPro" id="IPR000253">
    <property type="entry name" value="FHA_dom"/>
</dbReference>
<evidence type="ECO:0000313" key="3">
    <source>
        <dbReference type="EMBL" id="MBS0123688.1"/>
    </source>
</evidence>
<feature type="region of interest" description="Disordered" evidence="1">
    <location>
        <begin position="42"/>
        <end position="115"/>
    </location>
</feature>
<dbReference type="Proteomes" id="UP000681356">
    <property type="component" value="Unassembled WGS sequence"/>
</dbReference>
<gene>
    <name evidence="3" type="ORF">KB874_06025</name>
</gene>
<dbReference type="Gene3D" id="2.60.200.20">
    <property type="match status" value="1"/>
</dbReference>
<evidence type="ECO:0000313" key="4">
    <source>
        <dbReference type="Proteomes" id="UP000681356"/>
    </source>
</evidence>
<reference evidence="3" key="1">
    <citation type="submission" date="2021-04" db="EMBL/GenBank/DDBJ databases">
        <authorList>
            <person name="Yoon J."/>
        </authorList>
    </citation>
    <scope>NUCLEOTIDE SEQUENCE</scope>
    <source>
        <strain evidence="3">KMU-90</strain>
    </source>
</reference>
<feature type="domain" description="FHA" evidence="2">
    <location>
        <begin position="174"/>
        <end position="242"/>
    </location>
</feature>
<proteinExistence type="predicted"/>
<dbReference type="EMBL" id="JAGTUU010000002">
    <property type="protein sequence ID" value="MBS0123688.1"/>
    <property type="molecule type" value="Genomic_DNA"/>
</dbReference>
<dbReference type="SUPFAM" id="SSF49879">
    <property type="entry name" value="SMAD/FHA domain"/>
    <property type="match status" value="1"/>
</dbReference>
<accession>A0A8J7WEM2</accession>
<sequence>MPDEDPESDLTRSVLDHLAVEADPDEADPDEADLDEVDLDEAVAALQEAPHETPEETPQEPPQSVAKIWDRPRPAAATPAPIERPLTRVVQPEPTMSAAPRRPDRSPETPRGVTSERVKTRLLGFHGAAAEADLFEAAPERGAGAVPFFPIGWLVVVDGPGRGASFTLAAGLSTIGRDADQTVPLDYGDTSISRERHVSIAYDAEDKRTWVGHGGKSNIVRLNDKPLLSTEELNHGDLIRVGKTSLRYVALCDATFDWGDAVEDEDTRHG</sequence>
<feature type="compositionally biased region" description="Basic and acidic residues" evidence="1">
    <location>
        <begin position="101"/>
        <end position="115"/>
    </location>
</feature>
<organism evidence="3 4">
    <name type="scientific">Thetidibacter halocola</name>
    <dbReference type="NCBI Taxonomy" id="2827239"/>
    <lineage>
        <taxon>Bacteria</taxon>
        <taxon>Pseudomonadati</taxon>
        <taxon>Pseudomonadota</taxon>
        <taxon>Alphaproteobacteria</taxon>
        <taxon>Rhodobacterales</taxon>
        <taxon>Roseobacteraceae</taxon>
        <taxon>Thetidibacter</taxon>
    </lineage>
</organism>
<dbReference type="InterPro" id="IPR008984">
    <property type="entry name" value="SMAD_FHA_dom_sf"/>
</dbReference>
<evidence type="ECO:0000259" key="2">
    <source>
        <dbReference type="Pfam" id="PF00498"/>
    </source>
</evidence>
<dbReference type="Pfam" id="PF00498">
    <property type="entry name" value="FHA"/>
    <property type="match status" value="1"/>
</dbReference>
<evidence type="ECO:0000256" key="1">
    <source>
        <dbReference type="SAM" id="MobiDB-lite"/>
    </source>
</evidence>
<keyword evidence="4" id="KW-1185">Reference proteome</keyword>